<gene>
    <name evidence="2" type="ORF">CH367_00655</name>
</gene>
<accession>A0ABX4NSM0</accession>
<dbReference type="EMBL" id="NPDS01000001">
    <property type="protein sequence ID" value="PJZ58602.1"/>
    <property type="molecule type" value="Genomic_DNA"/>
</dbReference>
<keyword evidence="1" id="KW-0812">Transmembrane</keyword>
<dbReference type="Proteomes" id="UP000231879">
    <property type="component" value="Unassembled WGS sequence"/>
</dbReference>
<evidence type="ECO:0000313" key="3">
    <source>
        <dbReference type="Proteomes" id="UP000231879"/>
    </source>
</evidence>
<keyword evidence="1" id="KW-1133">Transmembrane helix</keyword>
<comment type="caution">
    <text evidence="2">The sequence shown here is derived from an EMBL/GenBank/DDBJ whole genome shotgun (WGS) entry which is preliminary data.</text>
</comment>
<reference evidence="2 3" key="1">
    <citation type="submission" date="2017-07" db="EMBL/GenBank/DDBJ databases">
        <title>Leptospira spp. isolated from tropical soils.</title>
        <authorList>
            <person name="Thibeaux R."/>
            <person name="Iraola G."/>
            <person name="Ferres I."/>
            <person name="Bierque E."/>
            <person name="Girault D."/>
            <person name="Soupe-Gilbert M.-E."/>
            <person name="Picardeau M."/>
            <person name="Goarant C."/>
        </authorList>
    </citation>
    <scope>NUCLEOTIDE SEQUENCE [LARGE SCALE GENOMIC DNA]</scope>
    <source>
        <strain evidence="2 3">FH4-C-A1</strain>
    </source>
</reference>
<sequence>MERSVFSIDSATNEFEYRPALFFFASISIPKILLLFFHNLKKAPFDGTIPIPIGFVSKL</sequence>
<feature type="transmembrane region" description="Helical" evidence="1">
    <location>
        <begin position="20"/>
        <end position="37"/>
    </location>
</feature>
<name>A0ABX4NSM0_9LEPT</name>
<protein>
    <submittedName>
        <fullName evidence="2">Uncharacterized protein</fullName>
    </submittedName>
</protein>
<keyword evidence="3" id="KW-1185">Reference proteome</keyword>
<proteinExistence type="predicted"/>
<evidence type="ECO:0000313" key="2">
    <source>
        <dbReference type="EMBL" id="PJZ58602.1"/>
    </source>
</evidence>
<keyword evidence="1" id="KW-0472">Membrane</keyword>
<organism evidence="2 3">
    <name type="scientific">Leptospira barantonii</name>
    <dbReference type="NCBI Taxonomy" id="2023184"/>
    <lineage>
        <taxon>Bacteria</taxon>
        <taxon>Pseudomonadati</taxon>
        <taxon>Spirochaetota</taxon>
        <taxon>Spirochaetia</taxon>
        <taxon>Leptospirales</taxon>
        <taxon>Leptospiraceae</taxon>
        <taxon>Leptospira</taxon>
    </lineage>
</organism>
<evidence type="ECO:0000256" key="1">
    <source>
        <dbReference type="SAM" id="Phobius"/>
    </source>
</evidence>